<feature type="domain" description="Dynamin N-terminal" evidence="7">
    <location>
        <begin position="93"/>
        <end position="241"/>
    </location>
</feature>
<dbReference type="SUPFAM" id="SSF52540">
    <property type="entry name" value="P-loop containing nucleoside triphosphate hydrolases"/>
    <property type="match status" value="1"/>
</dbReference>
<protein>
    <recommendedName>
        <fullName evidence="7">Dynamin N-terminal domain-containing protein</fullName>
    </recommendedName>
</protein>
<keyword evidence="9" id="KW-1185">Reference proteome</keyword>
<keyword evidence="2" id="KW-0547">Nucleotide-binding</keyword>
<feature type="coiled-coil region" evidence="6">
    <location>
        <begin position="610"/>
        <end position="673"/>
    </location>
</feature>
<dbReference type="InterPro" id="IPR045063">
    <property type="entry name" value="Dynamin_N"/>
</dbReference>
<evidence type="ECO:0000256" key="3">
    <source>
        <dbReference type="ARBA" id="ARBA00022801"/>
    </source>
</evidence>
<evidence type="ECO:0000256" key="5">
    <source>
        <dbReference type="ARBA" id="ARBA00023136"/>
    </source>
</evidence>
<evidence type="ECO:0000259" key="7">
    <source>
        <dbReference type="Pfam" id="PF00350"/>
    </source>
</evidence>
<dbReference type="EMBL" id="CALNXJ010000075">
    <property type="protein sequence ID" value="CAH3160431.1"/>
    <property type="molecule type" value="Genomic_DNA"/>
</dbReference>
<organism evidence="8 9">
    <name type="scientific">Pocillopora meandrina</name>
    <dbReference type="NCBI Taxonomy" id="46732"/>
    <lineage>
        <taxon>Eukaryota</taxon>
        <taxon>Metazoa</taxon>
        <taxon>Cnidaria</taxon>
        <taxon>Anthozoa</taxon>
        <taxon>Hexacorallia</taxon>
        <taxon>Scleractinia</taxon>
        <taxon>Astrocoeniina</taxon>
        <taxon>Pocilloporidae</taxon>
        <taxon>Pocillopora</taxon>
    </lineage>
</organism>
<evidence type="ECO:0000313" key="9">
    <source>
        <dbReference type="Proteomes" id="UP001159428"/>
    </source>
</evidence>
<dbReference type="Proteomes" id="UP001159428">
    <property type="component" value="Unassembled WGS sequence"/>
</dbReference>
<dbReference type="Pfam" id="PF00350">
    <property type="entry name" value="Dynamin_N"/>
    <property type="match status" value="1"/>
</dbReference>
<evidence type="ECO:0000256" key="1">
    <source>
        <dbReference type="ARBA" id="ARBA00004370"/>
    </source>
</evidence>
<gene>
    <name evidence="8" type="ORF">PMEA_00032405</name>
</gene>
<dbReference type="InterPro" id="IPR027417">
    <property type="entry name" value="P-loop_NTPase"/>
</dbReference>
<keyword evidence="3" id="KW-0378">Hydrolase</keyword>
<accession>A0AAU9XW30</accession>
<evidence type="ECO:0000256" key="6">
    <source>
        <dbReference type="SAM" id="Coils"/>
    </source>
</evidence>
<name>A0AAU9XW30_9CNID</name>
<evidence type="ECO:0000313" key="8">
    <source>
        <dbReference type="EMBL" id="CAH3160431.1"/>
    </source>
</evidence>
<feature type="coiled-coil region" evidence="6">
    <location>
        <begin position="359"/>
        <end position="386"/>
    </location>
</feature>
<dbReference type="GO" id="GO:0005741">
    <property type="term" value="C:mitochondrial outer membrane"/>
    <property type="evidence" value="ECO:0007669"/>
    <property type="project" value="TreeGrafter"/>
</dbReference>
<dbReference type="GO" id="GO:0051646">
    <property type="term" value="P:mitochondrion localization"/>
    <property type="evidence" value="ECO:0007669"/>
    <property type="project" value="TreeGrafter"/>
</dbReference>
<dbReference type="InterPro" id="IPR027094">
    <property type="entry name" value="Mitofusin_fam"/>
</dbReference>
<dbReference type="AlphaFoldDB" id="A0AAU9XW30"/>
<dbReference type="Gene3D" id="3.40.50.300">
    <property type="entry name" value="P-loop containing nucleotide triphosphate hydrolases"/>
    <property type="match status" value="1"/>
</dbReference>
<comment type="caution">
    <text evidence="8">The sequence shown here is derived from an EMBL/GenBank/DDBJ whole genome shotgun (WGS) entry which is preliminary data.</text>
</comment>
<evidence type="ECO:0000256" key="2">
    <source>
        <dbReference type="ARBA" id="ARBA00022741"/>
    </source>
</evidence>
<dbReference type="PANTHER" id="PTHR10465">
    <property type="entry name" value="TRANSMEMBRANE GTPASE FZO1"/>
    <property type="match status" value="1"/>
</dbReference>
<dbReference type="GO" id="GO:0005525">
    <property type="term" value="F:GTP binding"/>
    <property type="evidence" value="ECO:0007669"/>
    <property type="project" value="UniProtKB-KW"/>
</dbReference>
<comment type="subcellular location">
    <subcellularLocation>
        <location evidence="1">Membrane</location>
    </subcellularLocation>
</comment>
<dbReference type="GO" id="GO:0008053">
    <property type="term" value="P:mitochondrial fusion"/>
    <property type="evidence" value="ECO:0007669"/>
    <property type="project" value="TreeGrafter"/>
</dbReference>
<sequence length="717" mass="80359">MATAGSAVSSREQKWEEFRETVQKVKGELSYKIHSLTKASKEFEEIRDGYCKKYFSEYSPASETTEQPQSGLKREVDALEEDLKRAKSEDVTIVFVGHTSTGKSSLINALLRDDCLPTGSFTSTMCIFEVRPTDKKLWSVIDTVSGTILTEAMNKEEVKDYLDALADDKIVGEREEQNISSESVIQVNWPRYLCNLPEDIVLVDTPGLEENYECYRAVTNSCKEADLIVAVIDFMSPSFMSIADVLKKKKYQFKFGVFPKWDEVIKKTKETKRQQARKKNKEGFEGSVEGDKEVYFVEVENASVAMEKTERNTGTEEFLRFERDLAERAKSVKARKGIFLANEAKNVASKLASSLIKFISTIDERKKTKEDRLKSLENKISIMKKDHDFLDAVHKEVKSLDTQIRDLLSSEEIDRLIKEFGNTMENCNSEESEDLALSAFFKGEIRVINKTLQKQILKVKAEFQKWKKALELNYGCSRNKLPFHEAREVEEPDDCGYDSKRDPHAYITSNNLWAAVFGCSAAAAGVAAAVAIPTAGAAAAIVTALETAGVSVASKGFAAAIGSLGFGTTLGFSKLVENVGGLGVGQKIRRVIGPSQMKKGKIEHHIRTVLEELKAQFENFQRSVSEIMTQNSESILSHIEMARDGSSQEMSTLEKELQQLQIWSQKLRKITNRVQVVGKELDEVQHGLKVNASVLSDDQTENQSSVQKAVYKPYTEI</sequence>
<keyword evidence="6" id="KW-0175">Coiled coil</keyword>
<dbReference type="PANTHER" id="PTHR10465:SF0">
    <property type="entry name" value="SARCALUMENIN"/>
    <property type="match status" value="1"/>
</dbReference>
<evidence type="ECO:0000256" key="4">
    <source>
        <dbReference type="ARBA" id="ARBA00023134"/>
    </source>
</evidence>
<keyword evidence="5" id="KW-0472">Membrane</keyword>
<proteinExistence type="predicted"/>
<reference evidence="8 9" key="1">
    <citation type="submission" date="2022-05" db="EMBL/GenBank/DDBJ databases">
        <authorList>
            <consortium name="Genoscope - CEA"/>
            <person name="William W."/>
        </authorList>
    </citation>
    <scope>NUCLEOTIDE SEQUENCE [LARGE SCALE GENOMIC DNA]</scope>
</reference>
<keyword evidence="4" id="KW-0342">GTP-binding</keyword>
<dbReference type="GO" id="GO:0003924">
    <property type="term" value="F:GTPase activity"/>
    <property type="evidence" value="ECO:0007669"/>
    <property type="project" value="InterPro"/>
</dbReference>